<dbReference type="Proteomes" id="UP000682733">
    <property type="component" value="Unassembled WGS sequence"/>
</dbReference>
<sequence>MALKENKIKYCDFVTTIGVGTFARVILVHYRTKNEYYALKMMSIEEIVRLKQTEHVKNERKILAHIKHPFIVNFYWSDRDIRDLYLLLEYVPGGELFSYLRKSIRFNTDIAKFYTCEIILALEYLHSFSIAYRDIKPENLLLDSSGHLKLTDFGFAKYIHDRTYSTVGTPEYLAPEIILSNGHSTAVDWYSLGILIYEFLVGQPPFIDDNPFHIYQKILQENAKFPAKYVDPVAKHLIKKLIIHDRTKRLGNMKNGANDVKNHRWFKNVNWEYVYDRRLQPPIIPSVLHSGDTQNFEQFDDCDVWYMSPISSIEDFVLFADF</sequence>
<dbReference type="PROSITE" id="PS51285">
    <property type="entry name" value="AGC_KINASE_CTER"/>
    <property type="match status" value="1"/>
</dbReference>
<dbReference type="FunFam" id="1.10.510.10:FF:000005">
    <property type="entry name" value="cAMP-dependent protein kinase catalytic subunit alpha"/>
    <property type="match status" value="1"/>
</dbReference>
<evidence type="ECO:0000256" key="4">
    <source>
        <dbReference type="ARBA" id="ARBA00022777"/>
    </source>
</evidence>
<evidence type="ECO:0000256" key="6">
    <source>
        <dbReference type="PROSITE-ProRule" id="PRU10141"/>
    </source>
</evidence>
<gene>
    <name evidence="10" type="ORF">GPM918_LOCUS28472</name>
    <name evidence="11" type="ORF">OVA965_LOCUS29196</name>
    <name evidence="12" type="ORF">SRO942_LOCUS28973</name>
    <name evidence="13" type="ORF">TMI583_LOCUS29959</name>
</gene>
<dbReference type="PROSITE" id="PS50011">
    <property type="entry name" value="PROTEIN_KINASE_DOM"/>
    <property type="match status" value="1"/>
</dbReference>
<feature type="binding site" evidence="6">
    <location>
        <position position="40"/>
    </location>
    <ligand>
        <name>ATP</name>
        <dbReference type="ChEBI" id="CHEBI:30616"/>
    </ligand>
</feature>
<dbReference type="GO" id="GO:0004691">
    <property type="term" value="F:cAMP-dependent protein kinase activity"/>
    <property type="evidence" value="ECO:0007669"/>
    <property type="project" value="TreeGrafter"/>
</dbReference>
<evidence type="ECO:0000256" key="3">
    <source>
        <dbReference type="ARBA" id="ARBA00022741"/>
    </source>
</evidence>
<dbReference type="SMART" id="SM00133">
    <property type="entry name" value="S_TK_X"/>
    <property type="match status" value="1"/>
</dbReference>
<dbReference type="PANTHER" id="PTHR24353:SF37">
    <property type="entry name" value="CAMP-DEPENDENT PROTEIN KINASE CATALYTIC SUBUNIT PRKX"/>
    <property type="match status" value="1"/>
</dbReference>
<evidence type="ECO:0000256" key="7">
    <source>
        <dbReference type="RuleBase" id="RU000304"/>
    </source>
</evidence>
<dbReference type="GO" id="GO:0005952">
    <property type="term" value="C:cAMP-dependent protein kinase complex"/>
    <property type="evidence" value="ECO:0007669"/>
    <property type="project" value="TreeGrafter"/>
</dbReference>
<protein>
    <submittedName>
        <fullName evidence="10">Uncharacterized protein</fullName>
    </submittedName>
</protein>
<dbReference type="CDD" id="cd05580">
    <property type="entry name" value="STKc_PKA_like"/>
    <property type="match status" value="1"/>
</dbReference>
<organism evidence="10 14">
    <name type="scientific">Didymodactylos carnosus</name>
    <dbReference type="NCBI Taxonomy" id="1234261"/>
    <lineage>
        <taxon>Eukaryota</taxon>
        <taxon>Metazoa</taxon>
        <taxon>Spiralia</taxon>
        <taxon>Gnathifera</taxon>
        <taxon>Rotifera</taxon>
        <taxon>Eurotatoria</taxon>
        <taxon>Bdelloidea</taxon>
        <taxon>Philodinida</taxon>
        <taxon>Philodinidae</taxon>
        <taxon>Didymodactylos</taxon>
    </lineage>
</organism>
<reference evidence="10" key="1">
    <citation type="submission" date="2021-02" db="EMBL/GenBank/DDBJ databases">
        <authorList>
            <person name="Nowell W R."/>
        </authorList>
    </citation>
    <scope>NUCLEOTIDE SEQUENCE</scope>
</reference>
<dbReference type="AlphaFoldDB" id="A0A815DQH4"/>
<dbReference type="Proteomes" id="UP000681722">
    <property type="component" value="Unassembled WGS sequence"/>
</dbReference>
<dbReference type="Pfam" id="PF00069">
    <property type="entry name" value="Pkinase"/>
    <property type="match status" value="1"/>
</dbReference>
<dbReference type="EMBL" id="CAJOBA010041983">
    <property type="protein sequence ID" value="CAF4124431.1"/>
    <property type="molecule type" value="Genomic_DNA"/>
</dbReference>
<keyword evidence="14" id="KW-1185">Reference proteome</keyword>
<dbReference type="GO" id="GO:0005829">
    <property type="term" value="C:cytosol"/>
    <property type="evidence" value="ECO:0007669"/>
    <property type="project" value="TreeGrafter"/>
</dbReference>
<dbReference type="InterPro" id="IPR000719">
    <property type="entry name" value="Prot_kinase_dom"/>
</dbReference>
<dbReference type="GO" id="GO:0005524">
    <property type="term" value="F:ATP binding"/>
    <property type="evidence" value="ECO:0007669"/>
    <property type="project" value="UniProtKB-UniRule"/>
</dbReference>
<dbReference type="EMBL" id="CAJOBC010036950">
    <property type="protein sequence ID" value="CAF4122010.1"/>
    <property type="molecule type" value="Genomic_DNA"/>
</dbReference>
<proteinExistence type="inferred from homology"/>
<keyword evidence="3 6" id="KW-0547">Nucleotide-binding</keyword>
<dbReference type="PROSITE" id="PS00107">
    <property type="entry name" value="PROTEIN_KINASE_ATP"/>
    <property type="match status" value="1"/>
</dbReference>
<evidence type="ECO:0000313" key="14">
    <source>
        <dbReference type="Proteomes" id="UP000663829"/>
    </source>
</evidence>
<keyword evidence="4" id="KW-0418">Kinase</keyword>
<evidence type="ECO:0000256" key="2">
    <source>
        <dbReference type="ARBA" id="ARBA00022679"/>
    </source>
</evidence>
<name>A0A815DQH4_9BILA</name>
<evidence type="ECO:0000256" key="5">
    <source>
        <dbReference type="ARBA" id="ARBA00022840"/>
    </source>
</evidence>
<accession>A0A815DQH4</accession>
<evidence type="ECO:0000313" key="13">
    <source>
        <dbReference type="EMBL" id="CAF4124431.1"/>
    </source>
</evidence>
<feature type="domain" description="AGC-kinase C-terminal" evidence="9">
    <location>
        <begin position="267"/>
        <end position="322"/>
    </location>
</feature>
<keyword evidence="1 7" id="KW-0723">Serine/threonine-protein kinase</keyword>
<keyword evidence="2" id="KW-0808">Transferase</keyword>
<dbReference type="Proteomes" id="UP000677228">
    <property type="component" value="Unassembled WGS sequence"/>
</dbReference>
<evidence type="ECO:0000259" key="9">
    <source>
        <dbReference type="PROSITE" id="PS51285"/>
    </source>
</evidence>
<dbReference type="PROSITE" id="PS00108">
    <property type="entry name" value="PROTEIN_KINASE_ST"/>
    <property type="match status" value="1"/>
</dbReference>
<dbReference type="InterPro" id="IPR017441">
    <property type="entry name" value="Protein_kinase_ATP_BS"/>
</dbReference>
<dbReference type="PANTHER" id="PTHR24353">
    <property type="entry name" value="CYCLIC NUCLEOTIDE-DEPENDENT PROTEIN KINASE"/>
    <property type="match status" value="1"/>
</dbReference>
<dbReference type="SUPFAM" id="SSF56112">
    <property type="entry name" value="Protein kinase-like (PK-like)"/>
    <property type="match status" value="1"/>
</dbReference>
<dbReference type="SMART" id="SM00220">
    <property type="entry name" value="S_TKc"/>
    <property type="match status" value="1"/>
</dbReference>
<feature type="domain" description="Protein kinase" evidence="8">
    <location>
        <begin position="11"/>
        <end position="266"/>
    </location>
</feature>
<evidence type="ECO:0000313" key="11">
    <source>
        <dbReference type="EMBL" id="CAF1315643.1"/>
    </source>
</evidence>
<dbReference type="InterPro" id="IPR011009">
    <property type="entry name" value="Kinase-like_dom_sf"/>
</dbReference>
<dbReference type="Gene3D" id="1.10.510.10">
    <property type="entry name" value="Transferase(Phosphotransferase) domain 1"/>
    <property type="match status" value="1"/>
</dbReference>
<evidence type="ECO:0000313" key="12">
    <source>
        <dbReference type="EMBL" id="CAF4122010.1"/>
    </source>
</evidence>
<dbReference type="Gene3D" id="3.30.200.20">
    <property type="entry name" value="Phosphorylase Kinase, domain 1"/>
    <property type="match status" value="1"/>
</dbReference>
<dbReference type="EMBL" id="CAJNOK010020390">
    <property type="protein sequence ID" value="CAF1315643.1"/>
    <property type="molecule type" value="Genomic_DNA"/>
</dbReference>
<evidence type="ECO:0000313" key="10">
    <source>
        <dbReference type="EMBL" id="CAF1300022.1"/>
    </source>
</evidence>
<dbReference type="OrthoDB" id="63267at2759"/>
<keyword evidence="5 6" id="KW-0067">ATP-binding</keyword>
<comment type="similarity">
    <text evidence="7">Belongs to the protein kinase superfamily.</text>
</comment>
<evidence type="ECO:0000259" key="8">
    <source>
        <dbReference type="PROSITE" id="PS50011"/>
    </source>
</evidence>
<dbReference type="InterPro" id="IPR008271">
    <property type="entry name" value="Ser/Thr_kinase_AS"/>
</dbReference>
<dbReference type="EMBL" id="CAJNOQ010012438">
    <property type="protein sequence ID" value="CAF1300022.1"/>
    <property type="molecule type" value="Genomic_DNA"/>
</dbReference>
<dbReference type="Proteomes" id="UP000663829">
    <property type="component" value="Unassembled WGS sequence"/>
</dbReference>
<dbReference type="InterPro" id="IPR000961">
    <property type="entry name" value="AGC-kinase_C"/>
</dbReference>
<evidence type="ECO:0000256" key="1">
    <source>
        <dbReference type="ARBA" id="ARBA00022527"/>
    </source>
</evidence>
<comment type="caution">
    <text evidence="10">The sequence shown here is derived from an EMBL/GenBank/DDBJ whole genome shotgun (WGS) entry which is preliminary data.</text>
</comment>